<evidence type="ECO:0000259" key="6">
    <source>
        <dbReference type="Pfam" id="PF08352"/>
    </source>
</evidence>
<protein>
    <submittedName>
        <fullName evidence="7">Oligopeptide/dipeptide transporter</fullName>
    </submittedName>
</protein>
<sequence>MSLFYFHPSGLFQIVAILAVMYNGKIVKLAESKELYSNPQHAYTKALLSAIPVPDPALEAKKKRHAVI</sequence>
<keyword evidence="5" id="KW-0472">Membrane</keyword>
<proteinExistence type="inferred from homology"/>
<evidence type="ECO:0000256" key="3">
    <source>
        <dbReference type="ARBA" id="ARBA00022741"/>
    </source>
</evidence>
<feature type="transmembrane region" description="Helical" evidence="5">
    <location>
        <begin position="6"/>
        <end position="24"/>
    </location>
</feature>
<reference evidence="7 8" key="1">
    <citation type="submission" date="2018-06" db="EMBL/GenBank/DDBJ databases">
        <title>Freshwater and sediment microbial communities from various areas in North America, analyzing microbe dynamics in response to fracking.</title>
        <authorList>
            <person name="Lamendella R."/>
        </authorList>
    </citation>
    <scope>NUCLEOTIDE SEQUENCE [LARGE SCALE GENOMIC DNA]</scope>
    <source>
        <strain evidence="7 8">NG-13</strain>
    </source>
</reference>
<dbReference type="InterPro" id="IPR013563">
    <property type="entry name" value="Oligopep_ABC_C"/>
</dbReference>
<dbReference type="PANTHER" id="PTHR43776:SF7">
    <property type="entry name" value="D,D-DIPEPTIDE TRANSPORT ATP-BINDING PROTEIN DDPF-RELATED"/>
    <property type="match status" value="1"/>
</dbReference>
<feature type="domain" description="Oligopeptide/dipeptide ABC transporter C-terminal" evidence="6">
    <location>
        <begin position="29"/>
        <end position="59"/>
    </location>
</feature>
<dbReference type="InterPro" id="IPR027417">
    <property type="entry name" value="P-loop_NTPase"/>
</dbReference>
<dbReference type="Pfam" id="PF08352">
    <property type="entry name" value="oligo_HPY"/>
    <property type="match status" value="1"/>
</dbReference>
<dbReference type="InterPro" id="IPR050319">
    <property type="entry name" value="ABC_transp_ATP-bind"/>
</dbReference>
<keyword evidence="8" id="KW-1185">Reference proteome</keyword>
<evidence type="ECO:0000313" key="7">
    <source>
        <dbReference type="EMBL" id="RAJ03087.1"/>
    </source>
</evidence>
<keyword evidence="2" id="KW-0813">Transport</keyword>
<name>A0ABX9BSC5_9BACL</name>
<comment type="similarity">
    <text evidence="1">Belongs to the ABC transporter superfamily.</text>
</comment>
<keyword evidence="4" id="KW-0067">ATP-binding</keyword>
<organism evidence="7 8">
    <name type="scientific">Paenibacillus pabuli</name>
    <dbReference type="NCBI Taxonomy" id="1472"/>
    <lineage>
        <taxon>Bacteria</taxon>
        <taxon>Bacillati</taxon>
        <taxon>Bacillota</taxon>
        <taxon>Bacilli</taxon>
        <taxon>Bacillales</taxon>
        <taxon>Paenibacillaceae</taxon>
        <taxon>Paenibacillus</taxon>
    </lineage>
</organism>
<dbReference type="PANTHER" id="PTHR43776">
    <property type="entry name" value="TRANSPORT ATP-BINDING PROTEIN"/>
    <property type="match status" value="1"/>
</dbReference>
<evidence type="ECO:0000256" key="2">
    <source>
        <dbReference type="ARBA" id="ARBA00022448"/>
    </source>
</evidence>
<evidence type="ECO:0000256" key="1">
    <source>
        <dbReference type="ARBA" id="ARBA00005417"/>
    </source>
</evidence>
<evidence type="ECO:0000256" key="5">
    <source>
        <dbReference type="SAM" id="Phobius"/>
    </source>
</evidence>
<keyword evidence="5" id="KW-1133">Transmembrane helix</keyword>
<gene>
    <name evidence="7" type="ORF">DET54_101282</name>
</gene>
<dbReference type="Gene3D" id="3.40.50.300">
    <property type="entry name" value="P-loop containing nucleotide triphosphate hydrolases"/>
    <property type="match status" value="1"/>
</dbReference>
<comment type="caution">
    <text evidence="7">The sequence shown here is derived from an EMBL/GenBank/DDBJ whole genome shotgun (WGS) entry which is preliminary data.</text>
</comment>
<dbReference type="Proteomes" id="UP000248827">
    <property type="component" value="Unassembled WGS sequence"/>
</dbReference>
<keyword evidence="5" id="KW-0812">Transmembrane</keyword>
<accession>A0ABX9BSC5</accession>
<evidence type="ECO:0000313" key="8">
    <source>
        <dbReference type="Proteomes" id="UP000248827"/>
    </source>
</evidence>
<keyword evidence="3" id="KW-0547">Nucleotide-binding</keyword>
<evidence type="ECO:0000256" key="4">
    <source>
        <dbReference type="ARBA" id="ARBA00022840"/>
    </source>
</evidence>
<dbReference type="EMBL" id="QLLI01000001">
    <property type="protein sequence ID" value="RAJ03087.1"/>
    <property type="molecule type" value="Genomic_DNA"/>
</dbReference>